<dbReference type="KEGG" id="epa:110232469"/>
<dbReference type="PANTHER" id="PTHR21223:SF2">
    <property type="entry name" value="CBY1-INTERACTING BAR DOMAIN-CONTAINING PROTEIN HOMOLOG"/>
    <property type="match status" value="1"/>
</dbReference>
<keyword evidence="9" id="KW-1185">Reference proteome</keyword>
<evidence type="ECO:0000313" key="9">
    <source>
        <dbReference type="Proteomes" id="UP000887567"/>
    </source>
</evidence>
<dbReference type="GO" id="GO:0060271">
    <property type="term" value="P:cilium assembly"/>
    <property type="evidence" value="ECO:0007669"/>
    <property type="project" value="InterPro"/>
</dbReference>
<dbReference type="InterPro" id="IPR027267">
    <property type="entry name" value="AH/BAR_dom_sf"/>
</dbReference>
<evidence type="ECO:0000256" key="4">
    <source>
        <dbReference type="ARBA" id="ARBA00022794"/>
    </source>
</evidence>
<evidence type="ECO:0000256" key="5">
    <source>
        <dbReference type="ARBA" id="ARBA00023212"/>
    </source>
</evidence>
<keyword evidence="6" id="KW-0966">Cell projection</keyword>
<dbReference type="RefSeq" id="XP_020893332.1">
    <property type="nucleotide sequence ID" value="XM_021037673.2"/>
</dbReference>
<keyword evidence="5" id="KW-0206">Cytoskeleton</keyword>
<protein>
    <submittedName>
        <fullName evidence="8">Uncharacterized protein</fullName>
    </submittedName>
</protein>
<evidence type="ECO:0000256" key="3">
    <source>
        <dbReference type="ARBA" id="ARBA00022490"/>
    </source>
</evidence>
<evidence type="ECO:0000313" key="8">
    <source>
        <dbReference type="EnsemblMetazoa" id="XP_020893332.1"/>
    </source>
</evidence>
<comment type="subcellular location">
    <subcellularLocation>
        <location evidence="1">Cell projection</location>
        <location evidence="1">Cilium</location>
    </subcellularLocation>
    <subcellularLocation>
        <location evidence="2">Cytoplasm</location>
        <location evidence="2">Cytoskeleton</location>
    </subcellularLocation>
</comment>
<reference evidence="8" key="1">
    <citation type="submission" date="2022-11" db="UniProtKB">
        <authorList>
            <consortium name="EnsemblMetazoa"/>
        </authorList>
    </citation>
    <scope>IDENTIFICATION</scope>
</reference>
<evidence type="ECO:0000256" key="1">
    <source>
        <dbReference type="ARBA" id="ARBA00004138"/>
    </source>
</evidence>
<dbReference type="GeneID" id="110232469"/>
<proteinExistence type="inferred from homology"/>
<dbReference type="InterPro" id="IPR009602">
    <property type="entry name" value="CBAR/FAM92"/>
</dbReference>
<dbReference type="GO" id="GO:0035869">
    <property type="term" value="C:ciliary transition zone"/>
    <property type="evidence" value="ECO:0007669"/>
    <property type="project" value="TreeGrafter"/>
</dbReference>
<dbReference type="PANTHER" id="PTHR21223">
    <property type="entry name" value="CBY1-INTERACTING BAR DOMAIN-CONTAINING PROTEIN HOMOLOG"/>
    <property type="match status" value="1"/>
</dbReference>
<accession>A0A913WS98</accession>
<dbReference type="CDD" id="cd07598">
    <property type="entry name" value="BAR_FAM92"/>
    <property type="match status" value="1"/>
</dbReference>
<dbReference type="EnsemblMetazoa" id="XM_021037673.2">
    <property type="protein sequence ID" value="XP_020893332.1"/>
    <property type="gene ID" value="LOC110232469"/>
</dbReference>
<dbReference type="OMA" id="RPINATN"/>
<organism evidence="8 9">
    <name type="scientific">Exaiptasia diaphana</name>
    <name type="common">Tropical sea anemone</name>
    <name type="synonym">Aiptasia pulchella</name>
    <dbReference type="NCBI Taxonomy" id="2652724"/>
    <lineage>
        <taxon>Eukaryota</taxon>
        <taxon>Metazoa</taxon>
        <taxon>Cnidaria</taxon>
        <taxon>Anthozoa</taxon>
        <taxon>Hexacorallia</taxon>
        <taxon>Actiniaria</taxon>
        <taxon>Aiptasiidae</taxon>
        <taxon>Exaiptasia</taxon>
    </lineage>
</organism>
<keyword evidence="4" id="KW-0970">Cilium biogenesis/degradation</keyword>
<sequence>MARLQSRDDRNFTGSLPDLKASLKATEQQTKVVDQNITVVETHFPKLSAVLQRYAVGTAKLRDKGDLLHKTVQQYAENESQSMREGLTMFADCLAAVQDYRDAHVHRLEDQLVESLSVYETKCKQARNDVKNSSSLCSKEVKTFNTLEKAQTQSSGNRSRVSKAQAEFQKASGEANRSLQILRQQMNEFETQKMRDVKKVFIEFVRGEMEFCARALEIYTKAYQAVNGINEDQDLDRFNKSLLVKPPTWGSAPALSSVGRYNSGSTPSLENVIEEEDDLNRTL</sequence>
<comment type="similarity">
    <text evidence="7">Belongs to the CIBAR family.</text>
</comment>
<dbReference type="GO" id="GO:0036064">
    <property type="term" value="C:ciliary basal body"/>
    <property type="evidence" value="ECO:0007669"/>
    <property type="project" value="TreeGrafter"/>
</dbReference>
<dbReference type="OrthoDB" id="60621at2759"/>
<evidence type="ECO:0000256" key="7">
    <source>
        <dbReference type="ARBA" id="ARBA00029449"/>
    </source>
</evidence>
<evidence type="ECO:0000256" key="2">
    <source>
        <dbReference type="ARBA" id="ARBA00004245"/>
    </source>
</evidence>
<keyword evidence="3" id="KW-0963">Cytoplasm</keyword>
<dbReference type="Proteomes" id="UP000887567">
    <property type="component" value="Unplaced"/>
</dbReference>
<dbReference type="InterPro" id="IPR035590">
    <property type="entry name" value="BAR_CBAR1/2"/>
</dbReference>
<dbReference type="AlphaFoldDB" id="A0A913WS98"/>
<dbReference type="Pfam" id="PF06730">
    <property type="entry name" value="FAM92"/>
    <property type="match status" value="1"/>
</dbReference>
<dbReference type="SUPFAM" id="SSF103657">
    <property type="entry name" value="BAR/IMD domain-like"/>
    <property type="match status" value="1"/>
</dbReference>
<name>A0A913WS98_EXADI</name>
<dbReference type="Gene3D" id="1.20.1270.60">
    <property type="entry name" value="Arfaptin homology (AH) domain/BAR domain"/>
    <property type="match status" value="1"/>
</dbReference>
<evidence type="ECO:0000256" key="6">
    <source>
        <dbReference type="ARBA" id="ARBA00023273"/>
    </source>
</evidence>